<dbReference type="EMBL" id="JBHFQA010000002">
    <property type="protein sequence ID" value="KAL2102150.1"/>
    <property type="molecule type" value="Genomic_DNA"/>
</dbReference>
<comment type="caution">
    <text evidence="1">The sequence shown here is derived from an EMBL/GenBank/DDBJ whole genome shotgun (WGS) entry which is preliminary data.</text>
</comment>
<name>A0ABD1KSN2_9TELE</name>
<organism evidence="1 2">
    <name type="scientific">Coilia grayii</name>
    <name type="common">Gray's grenadier anchovy</name>
    <dbReference type="NCBI Taxonomy" id="363190"/>
    <lineage>
        <taxon>Eukaryota</taxon>
        <taxon>Metazoa</taxon>
        <taxon>Chordata</taxon>
        <taxon>Craniata</taxon>
        <taxon>Vertebrata</taxon>
        <taxon>Euteleostomi</taxon>
        <taxon>Actinopterygii</taxon>
        <taxon>Neopterygii</taxon>
        <taxon>Teleostei</taxon>
        <taxon>Clupei</taxon>
        <taxon>Clupeiformes</taxon>
        <taxon>Clupeoidei</taxon>
        <taxon>Engraulidae</taxon>
        <taxon>Coilinae</taxon>
        <taxon>Coilia</taxon>
    </lineage>
</organism>
<dbReference type="Proteomes" id="UP001591681">
    <property type="component" value="Unassembled WGS sequence"/>
</dbReference>
<reference evidence="1 2" key="1">
    <citation type="submission" date="2024-09" db="EMBL/GenBank/DDBJ databases">
        <title>A chromosome-level genome assembly of Gray's grenadier anchovy, Coilia grayii.</title>
        <authorList>
            <person name="Fu Z."/>
        </authorList>
    </citation>
    <scope>NUCLEOTIDE SEQUENCE [LARGE SCALE GENOMIC DNA]</scope>
    <source>
        <strain evidence="1">G4</strain>
        <tissue evidence="1">Muscle</tissue>
    </source>
</reference>
<protein>
    <recommendedName>
        <fullName evidence="3">Transposase domain-containing protein</fullName>
    </recommendedName>
</protein>
<gene>
    <name evidence="1" type="ORF">ACEWY4_001318</name>
</gene>
<keyword evidence="2" id="KW-1185">Reference proteome</keyword>
<evidence type="ECO:0000313" key="1">
    <source>
        <dbReference type="EMBL" id="KAL2102150.1"/>
    </source>
</evidence>
<dbReference type="AlphaFoldDB" id="A0ABD1KSN2"/>
<evidence type="ECO:0008006" key="3">
    <source>
        <dbReference type="Google" id="ProtNLM"/>
    </source>
</evidence>
<sequence>MSNSIHSLHLGKSLFLYFPEPLTLFLEPAFAMASQKVSIYFSDLQAYYAHTFIGIKVFRLALLGYCISVDDIYIHSVQRQKHQAISHAWMSVEARKKEYKRLWSRVHRKQSVQGNPVQDSCELTESFQDSEMWSPPNTVHDTKSIQQLESHQEEFAMDLTNSDTVHTDMSWDSVDDAHGNTLCEDLKKWTSEFGVKHNAVDALLRILRIHGHNELPCSTKTLLKTDHIPTQVVSGVECVRFSVTDQLSMCLDRYPKNHVEDIQLLEVSLNVDGLPLFKSTSKSFWPVLCTVHLKPPSTFPLVIALTDTKPKSLDFIKETTMDLKNVMMNGFEWGDKKVHLKLRCIICDAPAKAMLKCIKQFSGYYGCDKCTQQGSWCGRMTFQEVHNLTLRDDVSFREQHQAEHHQESAVSPLSDLQIDMVRAFPGDYMHQCCLGVTKKLLTTWSRGKTKHRLSQALLREVNERLLDLRRYIPDVFARKCRGLDDLERWKATEFRMFMLYTGKIVLKGILPDEMYHHFMAFSVAMCILVSPHLTKNHSTYAHELLTYVVEQGRFIYGEEFLVFNVHSLLHITADAIKYGSLDNCSAFHFESYLYQLKRMVRSGRNPLVQVAKRLQERAQSQVLPHVESPIKMKFPNNVYMVGPTSCCEVLERTASGKYLCRVYTDLKPYTNTPCDSRIYGTFMCGSTEIKLLERESLQGKAVLLEESHGHKVALSVLHELE</sequence>
<accession>A0ABD1KSN2</accession>
<dbReference type="PANTHER" id="PTHR33053">
    <property type="entry name" value="PROTEIN, PUTATIVE-RELATED"/>
    <property type="match status" value="1"/>
</dbReference>
<evidence type="ECO:0000313" key="2">
    <source>
        <dbReference type="Proteomes" id="UP001591681"/>
    </source>
</evidence>
<proteinExistence type="predicted"/>